<dbReference type="GO" id="GO:0017168">
    <property type="term" value="F:5-oxoprolinase (ATP-hydrolyzing) activity"/>
    <property type="evidence" value="ECO:0007669"/>
    <property type="project" value="TreeGrafter"/>
</dbReference>
<reference evidence="4 5" key="1">
    <citation type="submission" date="2019-12" db="EMBL/GenBank/DDBJ databases">
        <title>Nitratireductor arenosus sp. nov., Isolated from sea sand, Jeju island, South Korea.</title>
        <authorList>
            <person name="Kim W."/>
        </authorList>
    </citation>
    <scope>NUCLEOTIDE SEQUENCE [LARGE SCALE GENOMIC DNA]</scope>
    <source>
        <strain evidence="4 5">CAU 1489</strain>
    </source>
</reference>
<dbReference type="Pfam" id="PF05378">
    <property type="entry name" value="Hydant_A_N"/>
    <property type="match status" value="1"/>
</dbReference>
<dbReference type="GO" id="GO:0006749">
    <property type="term" value="P:glutathione metabolic process"/>
    <property type="evidence" value="ECO:0007669"/>
    <property type="project" value="TreeGrafter"/>
</dbReference>
<proteinExistence type="predicted"/>
<organism evidence="4 5">
    <name type="scientific">Nitratireductor arenosus</name>
    <dbReference type="NCBI Taxonomy" id="2682096"/>
    <lineage>
        <taxon>Bacteria</taxon>
        <taxon>Pseudomonadati</taxon>
        <taxon>Pseudomonadota</taxon>
        <taxon>Alphaproteobacteria</taxon>
        <taxon>Hyphomicrobiales</taxon>
        <taxon>Phyllobacteriaceae</taxon>
        <taxon>Nitratireductor</taxon>
    </lineage>
</organism>
<dbReference type="Proteomes" id="UP000463224">
    <property type="component" value="Unassembled WGS sequence"/>
</dbReference>
<name>A0A844QKX6_9HYPH</name>
<accession>A0A844QKX6</accession>
<dbReference type="AlphaFoldDB" id="A0A844QKX6"/>
<dbReference type="Pfam" id="PF01968">
    <property type="entry name" value="Hydantoinase_A"/>
    <property type="match status" value="1"/>
</dbReference>
<dbReference type="InterPro" id="IPR045079">
    <property type="entry name" value="Oxoprolinase-like"/>
</dbReference>
<evidence type="ECO:0000259" key="2">
    <source>
        <dbReference type="Pfam" id="PF05378"/>
    </source>
</evidence>
<sequence>MRARLESGHEQHGAAFMIRLATDIGGTFTDLALERDGELLTGKLLTTLDRPEQAVLEGSRDLLARAGVAPDDVDLVIHGTTLATNAIIERKGARTAFVSTAGFTDMIDIGHENRFEQYDLMITRPRPLVPRSLRFGLRERIDVEGQVITALADETLEELADFLASTRPESLAVCLLHSYANAAHERLVGRFVQERFPEISVSLSCDISPLAGEYERATTTCANAYVRPVVVDYFVRMEQRLREMGIHAPVLIVMSEGGLTSIETACEAPVRLVESGPAGGASLAVSVAHAFGIDKLLSFDMGGTTAKVCIVDDFVPQYDAWFEVDRTYRFQKGSGLPLRIPVVDLVEIGAGGGSIGHVDAMGQIEVGPHSAGSDPGPAAYGFGGDRPTVTDANLVLGKLDPHRFAGGRIVLDQARAEAALSAVFAQPLGLEPAQAASALAEVVDENMANAARMHAIEQGKDISEYTMVAFGGGGPLHAARIAQKIGIAHVIVPPNAGVGSAVGFLAAPVAYTIRRTSYLMLNAVEPQKVATELDGIVAAASAHTARFAAAAEPEIEWKALMRYAGQGHHIEVPFEYPFPKGDFRAWMTGLFETEYLRQFGRVLPHLPIEIVGWVHRNALSLSDPATMWNGQRASLAKPVETSPARAYDLEKADYVAAERFERETLDAGWRGSGPAYLTEEQTTTVVPAGFACETDERGFIHLTLST</sequence>
<keyword evidence="5" id="KW-1185">Reference proteome</keyword>
<dbReference type="Pfam" id="PF19278">
    <property type="entry name" value="Hydant_A_C"/>
    <property type="match status" value="1"/>
</dbReference>
<feature type="domain" description="Hydantoinase/oxoprolinase N-terminal" evidence="2">
    <location>
        <begin position="20"/>
        <end position="195"/>
    </location>
</feature>
<feature type="domain" description="Acetophenone carboxylase-like C-terminal" evidence="3">
    <location>
        <begin position="555"/>
        <end position="702"/>
    </location>
</feature>
<protein>
    <submittedName>
        <fullName evidence="4">Hydantoinase/oxoprolinase family protein</fullName>
    </submittedName>
</protein>
<comment type="caution">
    <text evidence="4">The sequence shown here is derived from an EMBL/GenBank/DDBJ whole genome shotgun (WGS) entry which is preliminary data.</text>
</comment>
<dbReference type="InterPro" id="IPR049517">
    <property type="entry name" value="ACX-like_C"/>
</dbReference>
<dbReference type="InterPro" id="IPR043129">
    <property type="entry name" value="ATPase_NBD"/>
</dbReference>
<dbReference type="EMBL" id="WPHG01000003">
    <property type="protein sequence ID" value="MVA98610.1"/>
    <property type="molecule type" value="Genomic_DNA"/>
</dbReference>
<feature type="domain" description="Hydantoinase A/oxoprolinase" evidence="1">
    <location>
        <begin position="216"/>
        <end position="510"/>
    </location>
</feature>
<dbReference type="PANTHER" id="PTHR11365:SF23">
    <property type="entry name" value="HYPOTHETICAL 5-OXOPROLINASE (EUROFUNG)-RELATED"/>
    <property type="match status" value="1"/>
</dbReference>
<gene>
    <name evidence="4" type="ORF">GN330_15285</name>
</gene>
<dbReference type="GO" id="GO:0005829">
    <property type="term" value="C:cytosol"/>
    <property type="evidence" value="ECO:0007669"/>
    <property type="project" value="TreeGrafter"/>
</dbReference>
<dbReference type="InterPro" id="IPR002821">
    <property type="entry name" value="Hydantoinase_A"/>
</dbReference>
<evidence type="ECO:0000313" key="4">
    <source>
        <dbReference type="EMBL" id="MVA98610.1"/>
    </source>
</evidence>
<dbReference type="SUPFAM" id="SSF53067">
    <property type="entry name" value="Actin-like ATPase domain"/>
    <property type="match status" value="1"/>
</dbReference>
<dbReference type="InterPro" id="IPR008040">
    <property type="entry name" value="Hydant_A_N"/>
</dbReference>
<dbReference type="PANTHER" id="PTHR11365">
    <property type="entry name" value="5-OXOPROLINASE RELATED"/>
    <property type="match status" value="1"/>
</dbReference>
<evidence type="ECO:0000259" key="1">
    <source>
        <dbReference type="Pfam" id="PF01968"/>
    </source>
</evidence>
<evidence type="ECO:0000259" key="3">
    <source>
        <dbReference type="Pfam" id="PF19278"/>
    </source>
</evidence>
<evidence type="ECO:0000313" key="5">
    <source>
        <dbReference type="Proteomes" id="UP000463224"/>
    </source>
</evidence>